<feature type="transmembrane region" description="Helical" evidence="9">
    <location>
        <begin position="767"/>
        <end position="794"/>
    </location>
</feature>
<keyword evidence="7" id="KW-0325">Glycoprotein</keyword>
<dbReference type="GO" id="GO:0005886">
    <property type="term" value="C:plasma membrane"/>
    <property type="evidence" value="ECO:0007669"/>
    <property type="project" value="UniProtKB-SubCell"/>
</dbReference>
<evidence type="ECO:0000256" key="4">
    <source>
        <dbReference type="ARBA" id="ARBA00022989"/>
    </source>
</evidence>
<gene>
    <name evidence="10" type="ORF">CCAP1982_LOCUS20026</name>
</gene>
<feature type="compositionally biased region" description="Basic and acidic residues" evidence="8">
    <location>
        <begin position="989"/>
        <end position="1002"/>
    </location>
</feature>
<evidence type="ECO:0000256" key="3">
    <source>
        <dbReference type="ARBA" id="ARBA00022692"/>
    </source>
</evidence>
<evidence type="ECO:0000256" key="8">
    <source>
        <dbReference type="SAM" id="MobiDB-lite"/>
    </source>
</evidence>
<feature type="transmembrane region" description="Helical" evidence="9">
    <location>
        <begin position="186"/>
        <end position="204"/>
    </location>
</feature>
<dbReference type="InterPro" id="IPR052192">
    <property type="entry name" value="Insect_Ionotropic_Sensory_Rcpt"/>
</dbReference>
<feature type="transmembrane region" description="Helical" evidence="9">
    <location>
        <begin position="125"/>
        <end position="144"/>
    </location>
</feature>
<comment type="subcellular location">
    <subcellularLocation>
        <location evidence="1">Cell membrane</location>
        <topology evidence="1">Multi-pass membrane protein</topology>
    </subcellularLocation>
</comment>
<keyword evidence="4 9" id="KW-1133">Transmembrane helix</keyword>
<keyword evidence="5 9" id="KW-0472">Membrane</keyword>
<feature type="transmembrane region" description="Helical" evidence="9">
    <location>
        <begin position="955"/>
        <end position="979"/>
    </location>
</feature>
<evidence type="ECO:0000256" key="1">
    <source>
        <dbReference type="ARBA" id="ARBA00004651"/>
    </source>
</evidence>
<feature type="transmembrane region" description="Helical" evidence="9">
    <location>
        <begin position="375"/>
        <end position="399"/>
    </location>
</feature>
<proteinExistence type="predicted"/>
<dbReference type="PANTHER" id="PTHR42643:SF41">
    <property type="entry name" value="IONOTROPIC RECEPTOR 20A-RELATED"/>
    <property type="match status" value="1"/>
</dbReference>
<keyword evidence="2" id="KW-1003">Cell membrane</keyword>
<evidence type="ECO:0000256" key="2">
    <source>
        <dbReference type="ARBA" id="ARBA00022475"/>
    </source>
</evidence>
<sequence length="1010" mass="117267">MSIENFTVLHTPFYDDLPRTFVRDDSKMSEETLFGPYAQTIWNFAYTHQMQLTFDRNISVGNRAIYERIYSGECNLSMNGGTIVRHASADIQFSYPLYEVKNCVMVPMGAELPKYWYIVWPFGRYIYMCILFGIFYVAILMRYIEYRTNETKPTRSITRNILHSSAIIMFSSNMNVQLKNAHVRVLIFYTLLFVLGFILAAYHAPCRRVENMLGLSPLLQEIPKQKFENIFDNLNRNYAYVITEYQWKFLNRQQRVLVQPYFHLSNICFGTVFKAIPVRCGAAWFDALNLFILIVHETGFWIQWEERAFNEALRTKDAQILKDAYPLRPLNLAFFTIAWIVLAVGLTLSCCIFVFEYYLKDGNRVQVQQFNTTRVMFTAPQVITGTFLLATLLVLAPYAHTWDRAYVRKYLLAMMPYIQPQEMAWFVSEQCNTEQISDVTEFMRTLNGELGLTQTVLTNRTDIHFIETTMKTHIVSVVFTTGPSDPIMNVQAHSLRDRHLTFNLIIMLNVVSDFDVIRQFFYELALRGFHKPLLYYVSADNGNEVYGYTIFPVFTILNRVNYSAELEAEFTQYIAGGLNVRGYKLRTPLRQDLPGVFRARDTCNDTKCMQGTTFNLLSLYIDYINATLVSYPMPQDRLGGNVIDMKAAFDLLRRKEISFLAHAYALFYDDESISLSYPVGVVRWCLMVPIWNSVSTMFYLLEPFDRMTWFGIIFVFGALLLQQWLWCCLQGTNELVMRLSDSVLRSLCLCTGINIPHSFSAPSALEFLIFTTFFFYGFFLTANYTSLLGSILAVTSFRAQFNTMDDLVAANLSVLIIDYELEFLHASDIVLPANFSRLIQPVDAATFIALQYSFNTNYAYFVTEDKWHFLDLQQQYLKQGIYKFSKICFGSFFVAFPMRRDSFFYRSLEYYIFRMHSSGLLAHYERTAFDYAVQAGLVKRLTYNSEYTSAGMQHLMVVFFMLIAMHMLSLLVFLSELLYHRAAGMRRGRVSEQRTGSDERSTSVKKTVSQ</sequence>
<dbReference type="AlphaFoldDB" id="A0A811VA81"/>
<name>A0A811VA81_CERCA</name>
<dbReference type="PANTHER" id="PTHR42643">
    <property type="entry name" value="IONOTROPIC RECEPTOR 20A-RELATED"/>
    <property type="match status" value="1"/>
</dbReference>
<evidence type="ECO:0000256" key="9">
    <source>
        <dbReference type="SAM" id="Phobius"/>
    </source>
</evidence>
<keyword evidence="3 9" id="KW-0812">Transmembrane</keyword>
<dbReference type="OrthoDB" id="8044407at2759"/>
<dbReference type="EMBL" id="CAJHJT010000056">
    <property type="protein sequence ID" value="CAD7011914.1"/>
    <property type="molecule type" value="Genomic_DNA"/>
</dbReference>
<organism evidence="10 11">
    <name type="scientific">Ceratitis capitata</name>
    <name type="common">Mediterranean fruit fly</name>
    <name type="synonym">Tephritis capitata</name>
    <dbReference type="NCBI Taxonomy" id="7213"/>
    <lineage>
        <taxon>Eukaryota</taxon>
        <taxon>Metazoa</taxon>
        <taxon>Ecdysozoa</taxon>
        <taxon>Arthropoda</taxon>
        <taxon>Hexapoda</taxon>
        <taxon>Insecta</taxon>
        <taxon>Pterygota</taxon>
        <taxon>Neoptera</taxon>
        <taxon>Endopterygota</taxon>
        <taxon>Diptera</taxon>
        <taxon>Brachycera</taxon>
        <taxon>Muscomorpha</taxon>
        <taxon>Tephritoidea</taxon>
        <taxon>Tephritidae</taxon>
        <taxon>Ceratitis</taxon>
        <taxon>Ceratitis</taxon>
    </lineage>
</organism>
<reference evidence="10" key="1">
    <citation type="submission" date="2020-11" db="EMBL/GenBank/DDBJ databases">
        <authorList>
            <person name="Whitehead M."/>
        </authorList>
    </citation>
    <scope>NUCLEOTIDE SEQUENCE</scope>
    <source>
        <strain evidence="10">EGII</strain>
    </source>
</reference>
<protein>
    <submittedName>
        <fullName evidence="10">(Mediterranean fruit fly) hypothetical protein</fullName>
    </submittedName>
</protein>
<evidence type="ECO:0000256" key="6">
    <source>
        <dbReference type="ARBA" id="ARBA00023170"/>
    </source>
</evidence>
<evidence type="ECO:0000256" key="5">
    <source>
        <dbReference type="ARBA" id="ARBA00023136"/>
    </source>
</evidence>
<keyword evidence="6" id="KW-0675">Receptor</keyword>
<evidence type="ECO:0000313" key="10">
    <source>
        <dbReference type="EMBL" id="CAD7011914.1"/>
    </source>
</evidence>
<feature type="transmembrane region" description="Helical" evidence="9">
    <location>
        <begin position="332"/>
        <end position="355"/>
    </location>
</feature>
<evidence type="ECO:0000313" key="11">
    <source>
        <dbReference type="Proteomes" id="UP000606786"/>
    </source>
</evidence>
<dbReference type="Proteomes" id="UP000606786">
    <property type="component" value="Unassembled WGS sequence"/>
</dbReference>
<accession>A0A811VA81</accession>
<keyword evidence="11" id="KW-1185">Reference proteome</keyword>
<feature type="region of interest" description="Disordered" evidence="8">
    <location>
        <begin position="989"/>
        <end position="1010"/>
    </location>
</feature>
<comment type="caution">
    <text evidence="10">The sequence shown here is derived from an EMBL/GenBank/DDBJ whole genome shotgun (WGS) entry which is preliminary data.</text>
</comment>
<evidence type="ECO:0000256" key="7">
    <source>
        <dbReference type="ARBA" id="ARBA00023180"/>
    </source>
</evidence>
<feature type="transmembrane region" description="Helical" evidence="9">
    <location>
        <begin position="707"/>
        <end position="728"/>
    </location>
</feature>